<keyword evidence="1" id="KW-0805">Transcription regulation</keyword>
<dbReference type="InterPro" id="IPR009057">
    <property type="entry name" value="Homeodomain-like_sf"/>
</dbReference>
<dbReference type="PROSITE" id="PS50977">
    <property type="entry name" value="HTH_TETR_2"/>
    <property type="match status" value="1"/>
</dbReference>
<dbReference type="EMBL" id="RJSG01000001">
    <property type="protein sequence ID" value="RNL81149.1"/>
    <property type="molecule type" value="Genomic_DNA"/>
</dbReference>
<dbReference type="Pfam" id="PF22604">
    <property type="entry name" value="TetR_HI_0893_C"/>
    <property type="match status" value="1"/>
</dbReference>
<reference evidence="6 7" key="1">
    <citation type="submission" date="2018-11" db="EMBL/GenBank/DDBJ databases">
        <authorList>
            <person name="Li F."/>
        </authorList>
    </citation>
    <scope>NUCLEOTIDE SEQUENCE [LARGE SCALE GENOMIC DNA]</scope>
    <source>
        <strain evidence="6 7">KIS18-7</strain>
    </source>
</reference>
<evidence type="ECO:0000259" key="5">
    <source>
        <dbReference type="PROSITE" id="PS50977"/>
    </source>
</evidence>
<name>A0A3N0DZV9_9ACTN</name>
<dbReference type="InterPro" id="IPR050109">
    <property type="entry name" value="HTH-type_TetR-like_transc_reg"/>
</dbReference>
<dbReference type="Proteomes" id="UP000277094">
    <property type="component" value="Unassembled WGS sequence"/>
</dbReference>
<keyword evidence="7" id="KW-1185">Reference proteome</keyword>
<comment type="caution">
    <text evidence="6">The sequence shown here is derived from an EMBL/GenBank/DDBJ whole genome shotgun (WGS) entry which is preliminary data.</text>
</comment>
<feature type="domain" description="HTH tetR-type" evidence="5">
    <location>
        <begin position="6"/>
        <end position="66"/>
    </location>
</feature>
<accession>A0A3N0DZV9</accession>
<keyword evidence="3" id="KW-0804">Transcription</keyword>
<protein>
    <submittedName>
        <fullName evidence="6">TetR/AcrR family transcriptional regulator</fullName>
    </submittedName>
</protein>
<keyword evidence="2 4" id="KW-0238">DNA-binding</keyword>
<sequence length="188" mass="19836">MTTTPTDRAAAVRAAMRTVVAEHGFHGASMSAVAQVAGVATGTAYTHYASKDALVIATYCETKSELGRAAASGIDRSLPPGERFRALWLAYHDFLRSHPEHARFLLQVEHSPYRGPAHDAALADQDDPLVAQVTASDLLALLLPLPDEVLYDLALGPAVRLAAAGAVTTPAQLEEIAAACWRAVTVPA</sequence>
<dbReference type="InterPro" id="IPR054422">
    <property type="entry name" value="TetR-like_HI_0893_C"/>
</dbReference>
<evidence type="ECO:0000256" key="4">
    <source>
        <dbReference type="PROSITE-ProRule" id="PRU00335"/>
    </source>
</evidence>
<evidence type="ECO:0000313" key="6">
    <source>
        <dbReference type="EMBL" id="RNL81149.1"/>
    </source>
</evidence>
<dbReference type="InterPro" id="IPR001647">
    <property type="entry name" value="HTH_TetR"/>
</dbReference>
<dbReference type="PANTHER" id="PTHR30055">
    <property type="entry name" value="HTH-TYPE TRANSCRIPTIONAL REGULATOR RUTR"/>
    <property type="match status" value="1"/>
</dbReference>
<evidence type="ECO:0000256" key="1">
    <source>
        <dbReference type="ARBA" id="ARBA00023015"/>
    </source>
</evidence>
<dbReference type="PANTHER" id="PTHR30055:SF234">
    <property type="entry name" value="HTH-TYPE TRANSCRIPTIONAL REGULATOR BETI"/>
    <property type="match status" value="1"/>
</dbReference>
<proteinExistence type="predicted"/>
<dbReference type="SUPFAM" id="SSF48498">
    <property type="entry name" value="Tetracyclin repressor-like, C-terminal domain"/>
    <property type="match status" value="1"/>
</dbReference>
<dbReference type="InterPro" id="IPR036271">
    <property type="entry name" value="Tet_transcr_reg_TetR-rel_C_sf"/>
</dbReference>
<dbReference type="GO" id="GO:0000976">
    <property type="term" value="F:transcription cis-regulatory region binding"/>
    <property type="evidence" value="ECO:0007669"/>
    <property type="project" value="TreeGrafter"/>
</dbReference>
<gene>
    <name evidence="6" type="ORF">EFL95_01890</name>
</gene>
<dbReference type="RefSeq" id="WP_123232354.1">
    <property type="nucleotide sequence ID" value="NZ_RJSG01000001.1"/>
</dbReference>
<dbReference type="PRINTS" id="PR00455">
    <property type="entry name" value="HTHTETR"/>
</dbReference>
<dbReference type="SUPFAM" id="SSF46689">
    <property type="entry name" value="Homeodomain-like"/>
    <property type="match status" value="1"/>
</dbReference>
<dbReference type="Pfam" id="PF00440">
    <property type="entry name" value="TetR_N"/>
    <property type="match status" value="1"/>
</dbReference>
<evidence type="ECO:0000256" key="2">
    <source>
        <dbReference type="ARBA" id="ARBA00023125"/>
    </source>
</evidence>
<dbReference type="Gene3D" id="1.10.357.10">
    <property type="entry name" value="Tetracycline Repressor, domain 2"/>
    <property type="match status" value="1"/>
</dbReference>
<feature type="DNA-binding region" description="H-T-H motif" evidence="4">
    <location>
        <begin position="29"/>
        <end position="48"/>
    </location>
</feature>
<evidence type="ECO:0000313" key="7">
    <source>
        <dbReference type="Proteomes" id="UP000277094"/>
    </source>
</evidence>
<organism evidence="6 7">
    <name type="scientific">Nocardioides marmorisolisilvae</name>
    <dbReference type="NCBI Taxonomy" id="1542737"/>
    <lineage>
        <taxon>Bacteria</taxon>
        <taxon>Bacillati</taxon>
        <taxon>Actinomycetota</taxon>
        <taxon>Actinomycetes</taxon>
        <taxon>Propionibacteriales</taxon>
        <taxon>Nocardioidaceae</taxon>
        <taxon>Nocardioides</taxon>
    </lineage>
</organism>
<dbReference type="AlphaFoldDB" id="A0A3N0DZV9"/>
<dbReference type="GO" id="GO:0003700">
    <property type="term" value="F:DNA-binding transcription factor activity"/>
    <property type="evidence" value="ECO:0007669"/>
    <property type="project" value="TreeGrafter"/>
</dbReference>
<dbReference type="OrthoDB" id="5242390at2"/>
<evidence type="ECO:0000256" key="3">
    <source>
        <dbReference type="ARBA" id="ARBA00023163"/>
    </source>
</evidence>